<reference evidence="1 2" key="1">
    <citation type="journal article" date="2018" name="BMC Genomics">
        <title>Comparative genome analyses reveal sequence features reflecting distinct modes of host-adaptation between dicot and monocot powdery mildew.</title>
        <authorList>
            <person name="Wu Y."/>
            <person name="Ma X."/>
            <person name="Pan Z."/>
            <person name="Kale S.D."/>
            <person name="Song Y."/>
            <person name="King H."/>
            <person name="Zhang Q."/>
            <person name="Presley C."/>
            <person name="Deng X."/>
            <person name="Wei C.I."/>
            <person name="Xiao S."/>
        </authorList>
    </citation>
    <scope>NUCLEOTIDE SEQUENCE [LARGE SCALE GENOMIC DNA]</scope>
    <source>
        <strain evidence="1">UMSG3</strain>
    </source>
</reference>
<comment type="caution">
    <text evidence="1">The sequence shown here is derived from an EMBL/GenBank/DDBJ whole genome shotgun (WGS) entry which is preliminary data.</text>
</comment>
<protein>
    <submittedName>
        <fullName evidence="1">Uncharacterized protein</fullName>
    </submittedName>
</protein>
<evidence type="ECO:0000313" key="1">
    <source>
        <dbReference type="EMBL" id="RKF81405.1"/>
    </source>
</evidence>
<name>A0A420J3S7_9PEZI</name>
<dbReference type="Proteomes" id="UP000283383">
    <property type="component" value="Unassembled WGS sequence"/>
</dbReference>
<dbReference type="AlphaFoldDB" id="A0A420J3S7"/>
<dbReference type="EMBL" id="MCBQ01003608">
    <property type="protein sequence ID" value="RKF81405.1"/>
    <property type="molecule type" value="Genomic_DNA"/>
</dbReference>
<evidence type="ECO:0000313" key="2">
    <source>
        <dbReference type="Proteomes" id="UP000283383"/>
    </source>
</evidence>
<organism evidence="1 2">
    <name type="scientific">Golovinomyces cichoracearum</name>
    <dbReference type="NCBI Taxonomy" id="62708"/>
    <lineage>
        <taxon>Eukaryota</taxon>
        <taxon>Fungi</taxon>
        <taxon>Dikarya</taxon>
        <taxon>Ascomycota</taxon>
        <taxon>Pezizomycotina</taxon>
        <taxon>Leotiomycetes</taxon>
        <taxon>Erysiphales</taxon>
        <taxon>Erysiphaceae</taxon>
        <taxon>Golovinomyces</taxon>
    </lineage>
</organism>
<accession>A0A420J3S7</accession>
<sequence length="65" mass="7336">MHNVPNSLSLIRISKFILTDSSIMLDKLGTLSRHSETSRRFEEIVDTLQSFGFRSQSGVSLLIIL</sequence>
<proteinExistence type="predicted"/>
<keyword evidence="2" id="KW-1185">Reference proteome</keyword>
<gene>
    <name evidence="1" type="ORF">GcM3_036010</name>
</gene>